<evidence type="ECO:0000313" key="1">
    <source>
        <dbReference type="EMBL" id="QDP41078.1"/>
    </source>
</evidence>
<protein>
    <submittedName>
        <fullName evidence="1">DUF3231 family protein</fullName>
    </submittedName>
</protein>
<gene>
    <name evidence="1" type="ORF">FN924_13275</name>
</gene>
<dbReference type="InterPro" id="IPR021617">
    <property type="entry name" value="DUF3231"/>
</dbReference>
<dbReference type="Proteomes" id="UP000315215">
    <property type="component" value="Chromosome"/>
</dbReference>
<sequence length="338" mass="38339">MYMKEHNIKLTSAEIGVLWATYMAESATIPILKYFKQKVEDKSIGEVIQLAYQYSSEHLTQVKEIFIQENYPVPIGFSDEDVHLQAPKLYSDTYMVAFIRNLGKAGLSADGMAFSMSARKDIRDLYYNLIQHAAKTEDAAKEVMLTKGVFIRPPYIAVPKEPTFVEKQSFLRGWLGERRTLTAEEISHLFLNHANNAYGKALLMGFAQTARSEELKSYFIRGIELSRSLINIFHTFFEESSLPTPMTWDTEVTESTEPPFSDKLMLFQSNALSSIGVGNIGGSLALSMRHDLTAKYLKMMKDIGLFAEDGINLMIKNKWFERPPHAMDREQITKGNGS</sequence>
<organism evidence="1 2">
    <name type="scientific">Radiobacillus deserti</name>
    <dbReference type="NCBI Taxonomy" id="2594883"/>
    <lineage>
        <taxon>Bacteria</taxon>
        <taxon>Bacillati</taxon>
        <taxon>Bacillota</taxon>
        <taxon>Bacilli</taxon>
        <taxon>Bacillales</taxon>
        <taxon>Bacillaceae</taxon>
        <taxon>Radiobacillus</taxon>
    </lineage>
</organism>
<dbReference type="Gene3D" id="1.20.1260.10">
    <property type="match status" value="2"/>
</dbReference>
<reference evidence="1 2" key="1">
    <citation type="submission" date="2019-07" db="EMBL/GenBank/DDBJ databases">
        <authorList>
            <person name="Li J."/>
        </authorList>
    </citation>
    <scope>NUCLEOTIDE SEQUENCE [LARGE SCALE GENOMIC DNA]</scope>
    <source>
        <strain evidence="1 2">TKL69</strain>
    </source>
</reference>
<proteinExistence type="predicted"/>
<dbReference type="InterPro" id="IPR012347">
    <property type="entry name" value="Ferritin-like"/>
</dbReference>
<name>A0A516KI47_9BACI</name>
<accession>A0A516KI47</accession>
<dbReference type="AlphaFoldDB" id="A0A516KI47"/>
<dbReference type="EMBL" id="CP041666">
    <property type="protein sequence ID" value="QDP41078.1"/>
    <property type="molecule type" value="Genomic_DNA"/>
</dbReference>
<keyword evidence="2" id="KW-1185">Reference proteome</keyword>
<dbReference type="KEGG" id="aqt:FN924_13275"/>
<evidence type="ECO:0000313" key="2">
    <source>
        <dbReference type="Proteomes" id="UP000315215"/>
    </source>
</evidence>
<dbReference type="Pfam" id="PF11553">
    <property type="entry name" value="DUF3231"/>
    <property type="match status" value="2"/>
</dbReference>